<evidence type="ECO:0000256" key="7">
    <source>
        <dbReference type="ARBA" id="ARBA00049922"/>
    </source>
</evidence>
<keyword evidence="5 8" id="KW-0274">FAD</keyword>
<evidence type="ECO:0000256" key="4">
    <source>
        <dbReference type="ARBA" id="ARBA00022630"/>
    </source>
</evidence>
<comment type="caution">
    <text evidence="10">The sequence shown here is derived from an EMBL/GenBank/DDBJ whole genome shotgun (WGS) entry which is preliminary data.</text>
</comment>
<evidence type="ECO:0000256" key="6">
    <source>
        <dbReference type="ARBA" id="ARBA00023002"/>
    </source>
</evidence>
<dbReference type="Proteomes" id="UP000779508">
    <property type="component" value="Unassembled WGS sequence"/>
</dbReference>
<dbReference type="NCBIfam" id="TIGR01813">
    <property type="entry name" value="flavo_cyto_c"/>
    <property type="match status" value="1"/>
</dbReference>
<comment type="cofactor">
    <cofactor evidence="8">
        <name>FMN</name>
        <dbReference type="ChEBI" id="CHEBI:58210"/>
    </cofactor>
    <text evidence="8">Binds 1 or 2 FMN covalently per subunit.</text>
</comment>
<dbReference type="InterPro" id="IPR010960">
    <property type="entry name" value="Flavocytochrome_c"/>
</dbReference>
<dbReference type="EMBL" id="JAHLQK010000002">
    <property type="protein sequence ID" value="MBU5676216.1"/>
    <property type="molecule type" value="Genomic_DNA"/>
</dbReference>
<dbReference type="InterPro" id="IPR050315">
    <property type="entry name" value="FAD-oxidoreductase_2"/>
</dbReference>
<feature type="signal peptide" evidence="8">
    <location>
        <begin position="1"/>
        <end position="19"/>
    </location>
</feature>
<proteinExistence type="inferred from homology"/>
<keyword evidence="4 8" id="KW-0285">Flavoprotein</keyword>
<dbReference type="SMART" id="SM00900">
    <property type="entry name" value="FMN_bind"/>
    <property type="match status" value="1"/>
</dbReference>
<comment type="similarity">
    <text evidence="1 8">Belongs to the FAD-dependent oxidoreductase 2 family. FRD/SDH subfamily.</text>
</comment>
<evidence type="ECO:0000256" key="3">
    <source>
        <dbReference type="ARBA" id="ARBA00015872"/>
    </source>
</evidence>
<dbReference type="PANTHER" id="PTHR43400:SF7">
    <property type="entry name" value="FAD-DEPENDENT OXIDOREDUCTASE 2 FAD BINDING DOMAIN-CONTAINING PROTEIN"/>
    <property type="match status" value="1"/>
</dbReference>
<comment type="catalytic activity">
    <reaction evidence="7 8">
        <text>dihydrourocanate + A = urocanate + AH2</text>
        <dbReference type="Rhea" id="RHEA:36059"/>
        <dbReference type="ChEBI" id="CHEBI:13193"/>
        <dbReference type="ChEBI" id="CHEBI:17499"/>
        <dbReference type="ChEBI" id="CHEBI:27247"/>
        <dbReference type="ChEBI" id="CHEBI:72991"/>
        <dbReference type="EC" id="1.3.99.33"/>
    </reaction>
</comment>
<dbReference type="RefSeq" id="WP_216415764.1">
    <property type="nucleotide sequence ID" value="NZ_JAHLQK010000002.1"/>
</dbReference>
<evidence type="ECO:0000256" key="5">
    <source>
        <dbReference type="ARBA" id="ARBA00022827"/>
    </source>
</evidence>
<protein>
    <recommendedName>
        <fullName evidence="3 8">Urocanate reductase</fullName>
        <ecNumber evidence="2 8">1.3.99.33</ecNumber>
    </recommendedName>
</protein>
<keyword evidence="11" id="KW-1185">Reference proteome</keyword>
<dbReference type="PANTHER" id="PTHR43400">
    <property type="entry name" value="FUMARATE REDUCTASE"/>
    <property type="match status" value="1"/>
</dbReference>
<dbReference type="EC" id="1.3.99.33" evidence="2 8"/>
<organism evidence="10 11">
    <name type="scientific">Alkaliphilus flagellatus</name>
    <dbReference type="NCBI Taxonomy" id="2841507"/>
    <lineage>
        <taxon>Bacteria</taxon>
        <taxon>Bacillati</taxon>
        <taxon>Bacillota</taxon>
        <taxon>Clostridia</taxon>
        <taxon>Peptostreptococcales</taxon>
        <taxon>Natronincolaceae</taxon>
        <taxon>Alkaliphilus</taxon>
    </lineage>
</organism>
<dbReference type="InterPro" id="IPR003953">
    <property type="entry name" value="FAD-dep_OxRdtase_2_FAD-bd"/>
</dbReference>
<dbReference type="Pfam" id="PF04205">
    <property type="entry name" value="FMN_bind"/>
    <property type="match status" value="1"/>
</dbReference>
<dbReference type="InterPro" id="IPR007329">
    <property type="entry name" value="FMN-bd"/>
</dbReference>
<evidence type="ECO:0000256" key="1">
    <source>
        <dbReference type="ARBA" id="ARBA00008040"/>
    </source>
</evidence>
<accession>A0ABS6G4D0</accession>
<name>A0ABS6G4D0_9FIRM</name>
<comment type="cofactor">
    <cofactor evidence="8">
        <name>FAD</name>
        <dbReference type="ChEBI" id="CHEBI:57692"/>
    </cofactor>
    <text evidence="8">Binds 1 FAD per subunit.</text>
</comment>
<gene>
    <name evidence="10" type="ORF">KQI88_07285</name>
</gene>
<evidence type="ECO:0000313" key="11">
    <source>
        <dbReference type="Proteomes" id="UP000779508"/>
    </source>
</evidence>
<feature type="chain" id="PRO_5044970958" description="Urocanate reductase" evidence="8">
    <location>
        <begin position="20"/>
        <end position="594"/>
    </location>
</feature>
<evidence type="ECO:0000313" key="10">
    <source>
        <dbReference type="EMBL" id="MBU5676216.1"/>
    </source>
</evidence>
<evidence type="ECO:0000256" key="2">
    <source>
        <dbReference type="ARBA" id="ARBA00013137"/>
    </source>
</evidence>
<reference evidence="10 11" key="1">
    <citation type="submission" date="2021-06" db="EMBL/GenBank/DDBJ databases">
        <authorList>
            <person name="Sun Q."/>
            <person name="Li D."/>
        </authorList>
    </citation>
    <scope>NUCLEOTIDE SEQUENCE [LARGE SCALE GENOMIC DNA]</scope>
    <source>
        <strain evidence="10 11">MSJ-5</strain>
    </source>
</reference>
<evidence type="ECO:0000259" key="9">
    <source>
        <dbReference type="SMART" id="SM00900"/>
    </source>
</evidence>
<evidence type="ECO:0000256" key="8">
    <source>
        <dbReference type="RuleBase" id="RU366062"/>
    </source>
</evidence>
<keyword evidence="6 8" id="KW-0560">Oxidoreductase</keyword>
<dbReference type="PROSITE" id="PS51257">
    <property type="entry name" value="PROKAR_LIPOPROTEIN"/>
    <property type="match status" value="1"/>
</dbReference>
<keyword evidence="8" id="KW-0732">Signal</keyword>
<sequence>MKKLLIILLAIIMAISVVGCNNEGKEIVGNEATVIKNGTYKGVGNGKGGEISVEVTIEDDMIKDIKVLGQNETSGFDTAMDTLTENIIAKNSVDVDTVSGCTLTSKGFLEAINSALAAANATPDMLKKVEGAAKNVAKEDVTETHDIVVIGAGGAGLAAAIEAKAAGADVIVLEKMPLAGGNTLISGAEYAASNNWLQEKEGIKDSVEQHIEDTLKGGDNINNPELVRVVAENALEGAIWLRDEVGVVWEDELMQFGGHTAKRSLVPLGASGKEIITKQLKKAKEMNIPILLNTKATVLITDTNGKVIGVEAEGEDKNYTFNTNKAVIVASGGFGSNVEMRVKYNPDIDNAILSTNTTGSTGDGIVMAENIGADLVGMEHIQTYPICDPLTGTLLYFDDARLYGHTVIVNKEGKRFVEELGRRDVMSMGIKAQTGSVCYELLDQNGFDASKLQENHGPELDYLFKNNLLVKADTLEEAAAFFEIDAKELKATVNKYNSYVKDGKDPEFNKRMLPSTVDTAPFYILKAAPAVHHTMGGIKINTNAQVINKDGKVIEGLYAAGEVTGGIHGTNRLGSNALADIIVFGRVAGQNAAK</sequence>
<dbReference type="Pfam" id="PF00890">
    <property type="entry name" value="FAD_binding_2"/>
    <property type="match status" value="1"/>
</dbReference>
<feature type="domain" description="FMN-binding" evidence="9">
    <location>
        <begin position="46"/>
        <end position="119"/>
    </location>
</feature>